<reference evidence="9 10" key="1">
    <citation type="submission" date="2018-03" db="EMBL/GenBank/DDBJ databases">
        <title>Non-Typhoidal Salmonella genome sequencing and assembly.</title>
        <authorList>
            <person name="Matchawe C."/>
        </authorList>
    </citation>
    <scope>NUCLEOTIDE SEQUENCE [LARGE SCALE GENOMIC DNA]</scope>
    <source>
        <strain evidence="9 10">20dea</strain>
    </source>
</reference>
<gene>
    <name evidence="9" type="primary">metH</name>
    <name evidence="9" type="ORF">C9F08_06235</name>
</gene>
<dbReference type="GO" id="GO:0046872">
    <property type="term" value="F:metal ion binding"/>
    <property type="evidence" value="ECO:0007669"/>
    <property type="project" value="UniProtKB-KW"/>
</dbReference>
<dbReference type="GO" id="GO:0046653">
    <property type="term" value="P:tetrahydrofolate metabolic process"/>
    <property type="evidence" value="ECO:0007669"/>
    <property type="project" value="TreeGrafter"/>
</dbReference>
<keyword evidence="5" id="KW-0479">Metal-binding</keyword>
<dbReference type="InterPro" id="IPR050554">
    <property type="entry name" value="Met_Synthase/Corrinoid"/>
</dbReference>
<dbReference type="GO" id="GO:0032259">
    <property type="term" value="P:methylation"/>
    <property type="evidence" value="ECO:0007669"/>
    <property type="project" value="UniProtKB-KW"/>
</dbReference>
<keyword evidence="4" id="KW-0949">S-adenosyl-L-methionine</keyword>
<dbReference type="Gene3D" id="3.20.20.330">
    <property type="entry name" value="Homocysteine-binding-like domain"/>
    <property type="match status" value="1"/>
</dbReference>
<evidence type="ECO:0000256" key="6">
    <source>
        <dbReference type="ARBA" id="ARBA00023285"/>
    </source>
</evidence>
<sequence>PAGIAAKLNAYFEARADIIETNTFNSTTIAMADYRMESLSAEINYAAAKLARACADEWTARTPEKPRFVAGVLGPTNRTASISPDVNDPAFRNITFDQLVAAYRESTKALVEGGADLILIETVFDTLNATAAVCAVKEEFEALGVD</sequence>
<dbReference type="SUPFAM" id="SSF82282">
    <property type="entry name" value="Homocysteine S-methyltransferase"/>
    <property type="match status" value="1"/>
</dbReference>
<keyword evidence="6" id="KW-0170">Cobalt</keyword>
<dbReference type="GO" id="GO:0050667">
    <property type="term" value="P:homocysteine metabolic process"/>
    <property type="evidence" value="ECO:0007669"/>
    <property type="project" value="TreeGrafter"/>
</dbReference>
<protein>
    <submittedName>
        <fullName evidence="9">Methionine synthase</fullName>
        <ecNumber evidence="9">2.1.1.13</ecNumber>
    </submittedName>
</protein>
<evidence type="ECO:0000256" key="5">
    <source>
        <dbReference type="ARBA" id="ARBA00022723"/>
    </source>
</evidence>
<keyword evidence="2 9" id="KW-0489">Methyltransferase</keyword>
<dbReference type="PROSITE" id="PS50970">
    <property type="entry name" value="HCY"/>
    <property type="match status" value="1"/>
</dbReference>
<dbReference type="InterPro" id="IPR003726">
    <property type="entry name" value="HCY_dom"/>
</dbReference>
<evidence type="ECO:0000256" key="1">
    <source>
        <dbReference type="ARBA" id="ARBA00010398"/>
    </source>
</evidence>
<dbReference type="GO" id="GO:0008705">
    <property type="term" value="F:methionine synthase activity"/>
    <property type="evidence" value="ECO:0007669"/>
    <property type="project" value="UniProtKB-EC"/>
</dbReference>
<dbReference type="InterPro" id="IPR036589">
    <property type="entry name" value="HCY_dom_sf"/>
</dbReference>
<dbReference type="PANTHER" id="PTHR45833:SF1">
    <property type="entry name" value="METHIONINE SYNTHASE"/>
    <property type="match status" value="1"/>
</dbReference>
<evidence type="ECO:0000259" key="8">
    <source>
        <dbReference type="PROSITE" id="PS50970"/>
    </source>
</evidence>
<name>A0A5R1Z0K4_SALEN</name>
<dbReference type="AlphaFoldDB" id="A0A5R1Z0K4"/>
<dbReference type="Pfam" id="PF02574">
    <property type="entry name" value="S-methyl_trans"/>
    <property type="match status" value="1"/>
</dbReference>
<evidence type="ECO:0000313" key="10">
    <source>
        <dbReference type="Proteomes" id="UP000297537"/>
    </source>
</evidence>
<evidence type="ECO:0000256" key="2">
    <source>
        <dbReference type="ARBA" id="ARBA00022603"/>
    </source>
</evidence>
<evidence type="ECO:0000313" key="9">
    <source>
        <dbReference type="EMBL" id="TGC98217.1"/>
    </source>
</evidence>
<evidence type="ECO:0000256" key="3">
    <source>
        <dbReference type="ARBA" id="ARBA00022679"/>
    </source>
</evidence>
<keyword evidence="3 9" id="KW-0808">Transferase</keyword>
<dbReference type="Proteomes" id="UP000297537">
    <property type="component" value="Unassembled WGS sequence"/>
</dbReference>
<feature type="non-terminal residue" evidence="9">
    <location>
        <position position="146"/>
    </location>
</feature>
<dbReference type="EC" id="2.1.1.13" evidence="9"/>
<dbReference type="GO" id="GO:0005829">
    <property type="term" value="C:cytosol"/>
    <property type="evidence" value="ECO:0007669"/>
    <property type="project" value="TreeGrafter"/>
</dbReference>
<feature type="non-terminal residue" evidence="9">
    <location>
        <position position="1"/>
    </location>
</feature>
<comment type="caution">
    <text evidence="7">Lacks conserved residue(s) required for the propagation of feature annotation.</text>
</comment>
<accession>A0A5R1Z0K4</accession>
<evidence type="ECO:0000256" key="7">
    <source>
        <dbReference type="PROSITE-ProRule" id="PRU00333"/>
    </source>
</evidence>
<comment type="caution">
    <text evidence="9">The sequence shown here is derived from an EMBL/GenBank/DDBJ whole genome shotgun (WGS) entry which is preliminary data.</text>
</comment>
<proteinExistence type="inferred from homology"/>
<dbReference type="PANTHER" id="PTHR45833">
    <property type="entry name" value="METHIONINE SYNTHASE"/>
    <property type="match status" value="1"/>
</dbReference>
<evidence type="ECO:0000256" key="4">
    <source>
        <dbReference type="ARBA" id="ARBA00022691"/>
    </source>
</evidence>
<comment type="similarity">
    <text evidence="1">Belongs to the vitamin-B12 dependent methionine synthase family.</text>
</comment>
<dbReference type="EMBL" id="PYKJ01000144">
    <property type="protein sequence ID" value="TGC98217.1"/>
    <property type="molecule type" value="Genomic_DNA"/>
</dbReference>
<feature type="domain" description="Hcy-binding" evidence="8">
    <location>
        <begin position="1"/>
        <end position="146"/>
    </location>
</feature>
<organism evidence="9 10">
    <name type="scientific">Salmonella enteritidis</name>
    <dbReference type="NCBI Taxonomy" id="149539"/>
    <lineage>
        <taxon>Bacteria</taxon>
        <taxon>Pseudomonadati</taxon>
        <taxon>Pseudomonadota</taxon>
        <taxon>Gammaproteobacteria</taxon>
        <taxon>Enterobacterales</taxon>
        <taxon>Enterobacteriaceae</taxon>
        <taxon>Salmonella</taxon>
    </lineage>
</organism>
<dbReference type="RefSeq" id="WP_210114091.1">
    <property type="nucleotide sequence ID" value="NZ_PYKJ01000144.1"/>
</dbReference>